<evidence type="ECO:0000313" key="2">
    <source>
        <dbReference type="EMBL" id="MBA8815460.1"/>
    </source>
</evidence>
<sequence length="226" mass="24072">MADWLIVIGLGLTVAFTTVPIVTTIVAVVGARSSVPGWYLAVGYGACLLIVTVLLASALQAVHLPRVDDPVLLGTVELVTGSLLCVVGAIQFSRTRSGPRRPSRMMSAMRNVKPWVAVVVGVSFPLHPEALLLAATVATRVRHAEVTWPIGIVMVLLFVVLSISTVVAIAATYMSASSGMRERLERLQGWIERDSAAVMSIVVIVVIVVGVFVVLFGANTLGWLQF</sequence>
<dbReference type="RefSeq" id="WP_167048307.1">
    <property type="nucleotide sequence ID" value="NZ_JAAOZB010000002.1"/>
</dbReference>
<reference evidence="2 3" key="1">
    <citation type="submission" date="2020-07" db="EMBL/GenBank/DDBJ databases">
        <title>Sequencing the genomes of 1000 actinobacteria strains.</title>
        <authorList>
            <person name="Klenk H.-P."/>
        </authorList>
    </citation>
    <scope>NUCLEOTIDE SEQUENCE [LARGE SCALE GENOMIC DNA]</scope>
    <source>
        <strain evidence="2 3">DSM 27576</strain>
    </source>
</reference>
<keyword evidence="1" id="KW-0472">Membrane</keyword>
<evidence type="ECO:0000313" key="3">
    <source>
        <dbReference type="Proteomes" id="UP000526083"/>
    </source>
</evidence>
<dbReference type="Proteomes" id="UP000526083">
    <property type="component" value="Unassembled WGS sequence"/>
</dbReference>
<feature type="transmembrane region" description="Helical" evidence="1">
    <location>
        <begin position="6"/>
        <end position="31"/>
    </location>
</feature>
<name>A0A7W3PKF7_9MICO</name>
<keyword evidence="3" id="KW-1185">Reference proteome</keyword>
<feature type="transmembrane region" description="Helical" evidence="1">
    <location>
        <begin position="71"/>
        <end position="93"/>
    </location>
</feature>
<feature type="transmembrane region" description="Helical" evidence="1">
    <location>
        <begin position="150"/>
        <end position="175"/>
    </location>
</feature>
<keyword evidence="1" id="KW-1133">Transmembrane helix</keyword>
<accession>A0A7W3PKF7</accession>
<keyword evidence="1" id="KW-0812">Transmembrane</keyword>
<comment type="caution">
    <text evidence="2">The sequence shown here is derived from an EMBL/GenBank/DDBJ whole genome shotgun (WGS) entry which is preliminary data.</text>
</comment>
<organism evidence="2 3">
    <name type="scientific">Microbacterium halimionae</name>
    <dbReference type="NCBI Taxonomy" id="1526413"/>
    <lineage>
        <taxon>Bacteria</taxon>
        <taxon>Bacillati</taxon>
        <taxon>Actinomycetota</taxon>
        <taxon>Actinomycetes</taxon>
        <taxon>Micrococcales</taxon>
        <taxon>Microbacteriaceae</taxon>
        <taxon>Microbacterium</taxon>
    </lineage>
</organism>
<feature type="transmembrane region" description="Helical" evidence="1">
    <location>
        <begin position="196"/>
        <end position="218"/>
    </location>
</feature>
<gene>
    <name evidence="2" type="ORF">FHX48_000512</name>
</gene>
<feature type="transmembrane region" description="Helical" evidence="1">
    <location>
        <begin position="38"/>
        <end position="59"/>
    </location>
</feature>
<dbReference type="EMBL" id="JACGWY010000001">
    <property type="protein sequence ID" value="MBA8815460.1"/>
    <property type="molecule type" value="Genomic_DNA"/>
</dbReference>
<dbReference type="Pfam" id="PF11139">
    <property type="entry name" value="SfLAP"/>
    <property type="match status" value="1"/>
</dbReference>
<evidence type="ECO:0000256" key="1">
    <source>
        <dbReference type="SAM" id="Phobius"/>
    </source>
</evidence>
<protein>
    <submittedName>
        <fullName evidence="2">Threonine/homoserine/homoserine lactone efflux protein</fullName>
    </submittedName>
</protein>
<proteinExistence type="predicted"/>
<feature type="transmembrane region" description="Helical" evidence="1">
    <location>
        <begin position="114"/>
        <end position="138"/>
    </location>
</feature>
<dbReference type="AlphaFoldDB" id="A0A7W3PKF7"/>
<dbReference type="InterPro" id="IPR021315">
    <property type="entry name" value="Gap/Sap"/>
</dbReference>